<reference evidence="3 4" key="1">
    <citation type="submission" date="2020-04" db="EMBL/GenBank/DDBJ databases">
        <title>Description of novel Gluconacetobacter.</title>
        <authorList>
            <person name="Sombolestani A."/>
        </authorList>
    </citation>
    <scope>NUCLEOTIDE SEQUENCE [LARGE SCALE GENOMIC DNA]</scope>
    <source>
        <strain evidence="3 4">LMG 19747</strain>
    </source>
</reference>
<dbReference type="RefSeq" id="WP_182999266.1">
    <property type="nucleotide sequence ID" value="NZ_JABEQJ010000038.1"/>
</dbReference>
<comment type="subcellular location">
    <subcellularLocation>
        <location evidence="2">Cell membrane</location>
        <topology evidence="2">Lipid-anchor</topology>
    </subcellularLocation>
</comment>
<dbReference type="Gene3D" id="2.20.200.10">
    <property type="entry name" value="Outer membrane efflux proteins (OEP)"/>
    <property type="match status" value="1"/>
</dbReference>
<evidence type="ECO:0000256" key="2">
    <source>
        <dbReference type="RuleBase" id="RU362097"/>
    </source>
</evidence>
<evidence type="ECO:0000313" key="4">
    <source>
        <dbReference type="Proteomes" id="UP000589085"/>
    </source>
</evidence>
<dbReference type="SUPFAM" id="SSF56954">
    <property type="entry name" value="Outer membrane efflux proteins (OEP)"/>
    <property type="match status" value="1"/>
</dbReference>
<name>A0A7W4NQE6_9PROT</name>
<keyword evidence="2" id="KW-0812">Transmembrane</keyword>
<evidence type="ECO:0000256" key="1">
    <source>
        <dbReference type="ARBA" id="ARBA00007613"/>
    </source>
</evidence>
<keyword evidence="2" id="KW-0564">Palmitate</keyword>
<keyword evidence="2" id="KW-0449">Lipoprotein</keyword>
<protein>
    <submittedName>
        <fullName evidence="3">Efflux transporter outer membrane subunit</fullName>
    </submittedName>
</protein>
<evidence type="ECO:0000313" key="3">
    <source>
        <dbReference type="EMBL" id="MBB2162446.1"/>
    </source>
</evidence>
<dbReference type="NCBIfam" id="TIGR01845">
    <property type="entry name" value="outer_NodT"/>
    <property type="match status" value="1"/>
</dbReference>
<dbReference type="PANTHER" id="PTHR30203:SF33">
    <property type="entry name" value="BLR4455 PROTEIN"/>
    <property type="match status" value="1"/>
</dbReference>
<keyword evidence="2" id="KW-1134">Transmembrane beta strand</keyword>
<dbReference type="GO" id="GO:0005886">
    <property type="term" value="C:plasma membrane"/>
    <property type="evidence" value="ECO:0007669"/>
    <property type="project" value="UniProtKB-SubCell"/>
</dbReference>
<dbReference type="GO" id="GO:0015562">
    <property type="term" value="F:efflux transmembrane transporter activity"/>
    <property type="evidence" value="ECO:0007669"/>
    <property type="project" value="InterPro"/>
</dbReference>
<comment type="caution">
    <text evidence="3">The sequence shown here is derived from an EMBL/GenBank/DDBJ whole genome shotgun (WGS) entry which is preliminary data.</text>
</comment>
<dbReference type="Gene3D" id="1.20.1600.10">
    <property type="entry name" value="Outer membrane efflux proteins (OEP)"/>
    <property type="match status" value="1"/>
</dbReference>
<dbReference type="EMBL" id="JABEQJ010000038">
    <property type="protein sequence ID" value="MBB2162446.1"/>
    <property type="molecule type" value="Genomic_DNA"/>
</dbReference>
<gene>
    <name evidence="3" type="ORF">HLH48_20205</name>
</gene>
<accession>A0A7W4NQE6</accession>
<keyword evidence="2" id="KW-0472">Membrane</keyword>
<dbReference type="Pfam" id="PF02321">
    <property type="entry name" value="OEP"/>
    <property type="match status" value="2"/>
</dbReference>
<dbReference type="AlphaFoldDB" id="A0A7W4NQE6"/>
<comment type="similarity">
    <text evidence="1 2">Belongs to the outer membrane factor (OMF) (TC 1.B.17) family.</text>
</comment>
<dbReference type="InterPro" id="IPR003423">
    <property type="entry name" value="OMP_efflux"/>
</dbReference>
<sequence length="511" mass="55088">MIGATRGSEGRQRFMKALLFQIAVLMYGGLDGCAVGPTYRPSNQPIPDSFGISRDFTPSSTKNAQILFAGKDLPGEWWRCFENSALSGLVDRGLAHSPTLIAARDTLLAAQESVLAQYAGLLPGIDGQARGIQQKYPYAESGIPNSNGTWTYYDLHLAFSYNIDLWGGVRRGIERETAVRDAVEARLQAAYVVLTGNIVATVINTAMLARELAEQKRLVSLETEYLRTIEAQYAVGAASETDLALQHAQLAEQSALVPRFRVRFLNARHALADLVGGLPDDKAMPAIDLDDLTLPAVLPLGVPSRVLEHRPDIREAAAELHAATAAVGIAEAARLPSLVVSGAWGDIAARVAQFAVPGNGMAVLAGQITQPIFQGGRLLHGQRQAEANLLAGAEHWRAVVYSAFHNVADVLTQIAADKDVFDAEVEAERAASQAMFLAQKQYSLGGSSYIAVLIAEMAYQRALIELIEARAARLSDSAALFVSLGGGWWSRPEDHALMPERVLPFNRGILQ</sequence>
<dbReference type="Proteomes" id="UP000589085">
    <property type="component" value="Unassembled WGS sequence"/>
</dbReference>
<proteinExistence type="inferred from homology"/>
<dbReference type="PANTHER" id="PTHR30203">
    <property type="entry name" value="OUTER MEMBRANE CATION EFFLUX PROTEIN"/>
    <property type="match status" value="1"/>
</dbReference>
<organism evidence="3 4">
    <name type="scientific">Gluconacetobacter sacchari</name>
    <dbReference type="NCBI Taxonomy" id="92759"/>
    <lineage>
        <taxon>Bacteria</taxon>
        <taxon>Pseudomonadati</taxon>
        <taxon>Pseudomonadota</taxon>
        <taxon>Alphaproteobacteria</taxon>
        <taxon>Acetobacterales</taxon>
        <taxon>Acetobacteraceae</taxon>
        <taxon>Gluconacetobacter</taxon>
    </lineage>
</organism>
<dbReference type="InterPro" id="IPR010131">
    <property type="entry name" value="MdtP/NodT-like"/>
</dbReference>